<evidence type="ECO:0000313" key="1">
    <source>
        <dbReference type="EMBL" id="KAG8091852.1"/>
    </source>
</evidence>
<evidence type="ECO:0000313" key="2">
    <source>
        <dbReference type="Proteomes" id="UP000729402"/>
    </source>
</evidence>
<dbReference type="Proteomes" id="UP000729402">
    <property type="component" value="Unassembled WGS sequence"/>
</dbReference>
<comment type="caution">
    <text evidence="1">The sequence shown here is derived from an EMBL/GenBank/DDBJ whole genome shotgun (WGS) entry which is preliminary data.</text>
</comment>
<keyword evidence="2" id="KW-1185">Reference proteome</keyword>
<organism evidence="1 2">
    <name type="scientific">Zizania palustris</name>
    <name type="common">Northern wild rice</name>
    <dbReference type="NCBI Taxonomy" id="103762"/>
    <lineage>
        <taxon>Eukaryota</taxon>
        <taxon>Viridiplantae</taxon>
        <taxon>Streptophyta</taxon>
        <taxon>Embryophyta</taxon>
        <taxon>Tracheophyta</taxon>
        <taxon>Spermatophyta</taxon>
        <taxon>Magnoliopsida</taxon>
        <taxon>Liliopsida</taxon>
        <taxon>Poales</taxon>
        <taxon>Poaceae</taxon>
        <taxon>BOP clade</taxon>
        <taxon>Oryzoideae</taxon>
        <taxon>Oryzeae</taxon>
        <taxon>Zizaniinae</taxon>
        <taxon>Zizania</taxon>
    </lineage>
</organism>
<sequence length="86" mass="9345">MIENEKLEKSGASSSVAATLVSTLNPCVGEGSWHLVPFAACWLGEIRRRFVVNIGPNEQFLKFGQSPQLTVYPTGHSMQNALAGLR</sequence>
<accession>A0A8J5WMX5</accession>
<dbReference type="EMBL" id="JAAALK010000080">
    <property type="protein sequence ID" value="KAG8091852.1"/>
    <property type="molecule type" value="Genomic_DNA"/>
</dbReference>
<name>A0A8J5WMX5_ZIZPA</name>
<protein>
    <submittedName>
        <fullName evidence="1">Uncharacterized protein</fullName>
    </submittedName>
</protein>
<reference evidence="1" key="2">
    <citation type="submission" date="2021-02" db="EMBL/GenBank/DDBJ databases">
        <authorList>
            <person name="Kimball J.A."/>
            <person name="Haas M.W."/>
            <person name="Macchietto M."/>
            <person name="Kono T."/>
            <person name="Duquette J."/>
            <person name="Shao M."/>
        </authorList>
    </citation>
    <scope>NUCLEOTIDE SEQUENCE</scope>
    <source>
        <tissue evidence="1">Fresh leaf tissue</tissue>
    </source>
</reference>
<dbReference type="AlphaFoldDB" id="A0A8J5WMX5"/>
<reference evidence="1" key="1">
    <citation type="journal article" date="2021" name="bioRxiv">
        <title>Whole Genome Assembly and Annotation of Northern Wild Rice, Zizania palustris L., Supports a Whole Genome Duplication in the Zizania Genus.</title>
        <authorList>
            <person name="Haas M."/>
            <person name="Kono T."/>
            <person name="Macchietto M."/>
            <person name="Millas R."/>
            <person name="McGilp L."/>
            <person name="Shao M."/>
            <person name="Duquette J."/>
            <person name="Hirsch C.N."/>
            <person name="Kimball J."/>
        </authorList>
    </citation>
    <scope>NUCLEOTIDE SEQUENCE</scope>
    <source>
        <tissue evidence="1">Fresh leaf tissue</tissue>
    </source>
</reference>
<proteinExistence type="predicted"/>
<gene>
    <name evidence="1" type="ORF">GUJ93_ZPchr0012g19858</name>
</gene>